<dbReference type="PANTHER" id="PTHR48015">
    <property type="entry name" value="SERINE/THREONINE-PROTEIN KINASE TAO"/>
    <property type="match status" value="1"/>
</dbReference>
<dbReference type="GO" id="GO:0005737">
    <property type="term" value="C:cytoplasm"/>
    <property type="evidence" value="ECO:0007669"/>
    <property type="project" value="TreeGrafter"/>
</dbReference>
<dbReference type="InterPro" id="IPR036674">
    <property type="entry name" value="p53_tetramer_sf"/>
</dbReference>
<dbReference type="InterPro" id="IPR024205">
    <property type="entry name" value="Mst1_2_SARAH_domain"/>
</dbReference>
<reference evidence="6" key="1">
    <citation type="submission" date="2016-06" db="UniProtKB">
        <authorList>
            <consortium name="WormBaseParasite"/>
        </authorList>
    </citation>
    <scope>IDENTIFICATION</scope>
</reference>
<dbReference type="GO" id="GO:0004674">
    <property type="term" value="F:protein serine/threonine kinase activity"/>
    <property type="evidence" value="ECO:0007669"/>
    <property type="project" value="UniProtKB-KW"/>
</dbReference>
<accession>A0A183VAP2</accession>
<evidence type="ECO:0000259" key="3">
    <source>
        <dbReference type="PROSITE" id="PS50951"/>
    </source>
</evidence>
<dbReference type="InterPro" id="IPR011009">
    <property type="entry name" value="Kinase-like_dom_sf"/>
</dbReference>
<dbReference type="GO" id="GO:0051262">
    <property type="term" value="P:protein tetramerization"/>
    <property type="evidence" value="ECO:0007669"/>
    <property type="project" value="InterPro"/>
</dbReference>
<dbReference type="Gene3D" id="4.10.170.10">
    <property type="entry name" value="p53-like tetramerisation domain"/>
    <property type="match status" value="1"/>
</dbReference>
<dbReference type="Pfam" id="PF11629">
    <property type="entry name" value="Mst1_SARAH"/>
    <property type="match status" value="1"/>
</dbReference>
<protein>
    <submittedName>
        <fullName evidence="6">Non-specific serine/threonine protein kinase</fullName>
    </submittedName>
</protein>
<evidence type="ECO:0000256" key="1">
    <source>
        <dbReference type="ARBA" id="ARBA00022527"/>
    </source>
</evidence>
<sequence>MIPTKPPPTLKNPDEWSQEFVHFIAQCLIKNPQDRKFAKQLLEHPFVMNAPPAGVLQQMIENARSVAAAYADENERREEAGEATMVHGALDAEGAVDTDDATLIQHDVPSVHPEGFVTAAGDSISAQLRVVRLSELPPPGGTTHVLGLQQDTFYNRGANVEPALCERDYRNYYVNNKGVGQRELAAENVALANVNVGTGPVGASGTFSSTEDPSFGSASLLNVHFNNASADGDYSFLAELPLEELIQRKAGLEAEMDIELRELQIRYQTKRQPILDAIENKKAKAAAAHF</sequence>
<keyword evidence="5" id="KW-1185">Reference proteome</keyword>
<evidence type="ECO:0000313" key="6">
    <source>
        <dbReference type="WBParaSite" id="TCNE_0001781301-mRNA-1"/>
    </source>
</evidence>
<reference evidence="4 5" key="2">
    <citation type="submission" date="2018-11" db="EMBL/GenBank/DDBJ databases">
        <authorList>
            <consortium name="Pathogen Informatics"/>
        </authorList>
    </citation>
    <scope>NUCLEOTIDE SEQUENCE [LARGE SCALE GENOMIC DNA]</scope>
</reference>
<evidence type="ECO:0000256" key="2">
    <source>
        <dbReference type="ARBA" id="ARBA00022777"/>
    </source>
</evidence>
<organism evidence="5 6">
    <name type="scientific">Toxocara canis</name>
    <name type="common">Canine roundworm</name>
    <dbReference type="NCBI Taxonomy" id="6265"/>
    <lineage>
        <taxon>Eukaryota</taxon>
        <taxon>Metazoa</taxon>
        <taxon>Ecdysozoa</taxon>
        <taxon>Nematoda</taxon>
        <taxon>Chromadorea</taxon>
        <taxon>Rhabditida</taxon>
        <taxon>Spirurina</taxon>
        <taxon>Ascaridomorpha</taxon>
        <taxon>Ascaridoidea</taxon>
        <taxon>Toxocaridae</taxon>
        <taxon>Toxocara</taxon>
    </lineage>
</organism>
<dbReference type="PROSITE" id="PS50951">
    <property type="entry name" value="SARAH"/>
    <property type="match status" value="1"/>
</dbReference>
<dbReference type="GO" id="GO:0043408">
    <property type="term" value="P:regulation of MAPK cascade"/>
    <property type="evidence" value="ECO:0007669"/>
    <property type="project" value="TreeGrafter"/>
</dbReference>
<dbReference type="InterPro" id="IPR011524">
    <property type="entry name" value="SARAH_dom"/>
</dbReference>
<dbReference type="Gene3D" id="1.10.510.10">
    <property type="entry name" value="Transferase(Phosphotransferase) domain 1"/>
    <property type="match status" value="1"/>
</dbReference>
<dbReference type="GO" id="GO:0035556">
    <property type="term" value="P:intracellular signal transduction"/>
    <property type="evidence" value="ECO:0007669"/>
    <property type="project" value="TreeGrafter"/>
</dbReference>
<keyword evidence="2" id="KW-0418">Kinase</keyword>
<keyword evidence="1" id="KW-0723">Serine/threonine-protein kinase</keyword>
<dbReference type="SUPFAM" id="SSF56112">
    <property type="entry name" value="Protein kinase-like (PK-like)"/>
    <property type="match status" value="1"/>
</dbReference>
<gene>
    <name evidence="4" type="ORF">TCNE_LOCUS17812</name>
</gene>
<dbReference type="InterPro" id="IPR050285">
    <property type="entry name" value="STE20_Ser/Thr_kinase"/>
</dbReference>
<dbReference type="Proteomes" id="UP000050794">
    <property type="component" value="Unassembled WGS sequence"/>
</dbReference>
<dbReference type="CDD" id="cd21884">
    <property type="entry name" value="SARAH_MST_Hpo"/>
    <property type="match status" value="1"/>
</dbReference>
<proteinExistence type="predicted"/>
<dbReference type="PANTHER" id="PTHR48015:SF33">
    <property type="entry name" value="SERINE_THREONINE-PROTEIN KINASE HIPPO"/>
    <property type="match status" value="1"/>
</dbReference>
<evidence type="ECO:0000313" key="4">
    <source>
        <dbReference type="EMBL" id="VDM49133.1"/>
    </source>
</evidence>
<evidence type="ECO:0000313" key="5">
    <source>
        <dbReference type="Proteomes" id="UP000050794"/>
    </source>
</evidence>
<feature type="domain" description="SARAH" evidence="3">
    <location>
        <begin position="234"/>
        <end position="281"/>
    </location>
</feature>
<dbReference type="EMBL" id="UYWY01024818">
    <property type="protein sequence ID" value="VDM49133.1"/>
    <property type="molecule type" value="Genomic_DNA"/>
</dbReference>
<keyword evidence="2" id="KW-0808">Transferase</keyword>
<dbReference type="WBParaSite" id="TCNE_0001781301-mRNA-1">
    <property type="protein sequence ID" value="TCNE_0001781301-mRNA-1"/>
    <property type="gene ID" value="TCNE_0001781301"/>
</dbReference>
<name>A0A183VAP2_TOXCA</name>
<dbReference type="AlphaFoldDB" id="A0A183VAP2"/>